<proteinExistence type="predicted"/>
<keyword evidence="2" id="KW-0067">ATP-binding</keyword>
<organism evidence="4 5">
    <name type="scientific">Linnemannia elongata AG-77</name>
    <dbReference type="NCBI Taxonomy" id="1314771"/>
    <lineage>
        <taxon>Eukaryota</taxon>
        <taxon>Fungi</taxon>
        <taxon>Fungi incertae sedis</taxon>
        <taxon>Mucoromycota</taxon>
        <taxon>Mortierellomycotina</taxon>
        <taxon>Mortierellomycetes</taxon>
        <taxon>Mortierellales</taxon>
        <taxon>Mortierellaceae</taxon>
        <taxon>Linnemannia</taxon>
    </lineage>
</organism>
<dbReference type="EMBL" id="KV442019">
    <property type="protein sequence ID" value="OAQ34011.1"/>
    <property type="molecule type" value="Genomic_DNA"/>
</dbReference>
<dbReference type="GO" id="GO:0005524">
    <property type="term" value="F:ATP binding"/>
    <property type="evidence" value="ECO:0007669"/>
    <property type="project" value="UniProtKB-KW"/>
</dbReference>
<dbReference type="InterPro" id="IPR043129">
    <property type="entry name" value="ATPase_NBD"/>
</dbReference>
<keyword evidence="1" id="KW-0547">Nucleotide-binding</keyword>
<dbReference type="STRING" id="1314771.A0A197KBF0"/>
<reference evidence="4 5" key="1">
    <citation type="submission" date="2016-05" db="EMBL/GenBank/DDBJ databases">
        <title>Genome sequencing reveals origins of a unique bacterial endosymbiosis in the earliest lineages of terrestrial Fungi.</title>
        <authorList>
            <consortium name="DOE Joint Genome Institute"/>
            <person name="Uehling J."/>
            <person name="Gryganskyi A."/>
            <person name="Hameed K."/>
            <person name="Tschaplinski T."/>
            <person name="Misztal P."/>
            <person name="Wu S."/>
            <person name="Desiro A."/>
            <person name="Vande Pol N."/>
            <person name="Du Z.-Y."/>
            <person name="Zienkiewicz A."/>
            <person name="Zienkiewicz K."/>
            <person name="Morin E."/>
            <person name="Tisserant E."/>
            <person name="Splivallo R."/>
            <person name="Hainaut M."/>
            <person name="Henrissat B."/>
            <person name="Ohm R."/>
            <person name="Kuo A."/>
            <person name="Yan J."/>
            <person name="Lipzen A."/>
            <person name="Nolan M."/>
            <person name="Labutti K."/>
            <person name="Barry K."/>
            <person name="Goldstein A."/>
            <person name="Labbe J."/>
            <person name="Schadt C."/>
            <person name="Tuskan G."/>
            <person name="Grigoriev I."/>
            <person name="Martin F."/>
            <person name="Vilgalys R."/>
            <person name="Bonito G."/>
        </authorList>
    </citation>
    <scope>NUCLEOTIDE SEQUENCE [LARGE SCALE GENOMIC DNA]</scope>
    <source>
        <strain evidence="4 5">AG-77</strain>
    </source>
</reference>
<dbReference type="AlphaFoldDB" id="A0A197KBF0"/>
<dbReference type="Gene3D" id="3.30.420.40">
    <property type="match status" value="1"/>
</dbReference>
<name>A0A197KBF0_9FUNG</name>
<protein>
    <submittedName>
        <fullName evidence="4">Uncharacterized protein</fullName>
    </submittedName>
</protein>
<feature type="region of interest" description="Disordered" evidence="3">
    <location>
        <begin position="58"/>
        <end position="81"/>
    </location>
</feature>
<evidence type="ECO:0000256" key="2">
    <source>
        <dbReference type="ARBA" id="ARBA00022840"/>
    </source>
</evidence>
<sequence>MSCFKSSFHHQLTTHPQNTTFNWQRLIRLPYGDPIVQTEVKHAHIHYNIVSSVPTPPSPANSWSNLNHSPAPRRAPGAQEKEDSKHFLGLAMIQIPAHIPALRRLYRPEELTTLLVSHIKNLTETQAGIKFLQVFVTIPNDYTQDQTDALDQVIEAAGLSRARLDRRYIAPALVYRLNSHQPGGDNVVIVKLDPEYLDVVVAYMYDGVYEVTGPPERTEVRYDDEAANRPVLEYLVDKNLSWARGVNATGLLDKTWQQHTFERPGR</sequence>
<dbReference type="OrthoDB" id="2401965at2759"/>
<evidence type="ECO:0000256" key="1">
    <source>
        <dbReference type="ARBA" id="ARBA00022741"/>
    </source>
</evidence>
<dbReference type="Proteomes" id="UP000078512">
    <property type="component" value="Unassembled WGS sequence"/>
</dbReference>
<dbReference type="Pfam" id="PF00012">
    <property type="entry name" value="HSP70"/>
    <property type="match status" value="1"/>
</dbReference>
<dbReference type="InterPro" id="IPR013126">
    <property type="entry name" value="Hsp_70_fam"/>
</dbReference>
<accession>A0A197KBF0</accession>
<dbReference type="SUPFAM" id="SSF53067">
    <property type="entry name" value="Actin-like ATPase domain"/>
    <property type="match status" value="1"/>
</dbReference>
<evidence type="ECO:0000313" key="5">
    <source>
        <dbReference type="Proteomes" id="UP000078512"/>
    </source>
</evidence>
<evidence type="ECO:0000313" key="4">
    <source>
        <dbReference type="EMBL" id="OAQ34011.1"/>
    </source>
</evidence>
<dbReference type="GO" id="GO:0140662">
    <property type="term" value="F:ATP-dependent protein folding chaperone"/>
    <property type="evidence" value="ECO:0007669"/>
    <property type="project" value="InterPro"/>
</dbReference>
<gene>
    <name evidence="4" type="ORF">K457DRAFT_15205</name>
</gene>
<keyword evidence="5" id="KW-1185">Reference proteome</keyword>
<evidence type="ECO:0000256" key="3">
    <source>
        <dbReference type="SAM" id="MobiDB-lite"/>
    </source>
</evidence>